<evidence type="ECO:0000313" key="1">
    <source>
        <dbReference type="EMBL" id="KAL1523928.1"/>
    </source>
</evidence>
<proteinExistence type="predicted"/>
<dbReference type="EMBL" id="JBGBPQ010000005">
    <property type="protein sequence ID" value="KAL1523928.1"/>
    <property type="molecule type" value="Genomic_DNA"/>
</dbReference>
<keyword evidence="2" id="KW-1185">Reference proteome</keyword>
<comment type="caution">
    <text evidence="1">The sequence shown here is derived from an EMBL/GenBank/DDBJ whole genome shotgun (WGS) entry which is preliminary data.</text>
</comment>
<organism evidence="1 2">
    <name type="scientific">Prymnesium parvum</name>
    <name type="common">Toxic golden alga</name>
    <dbReference type="NCBI Taxonomy" id="97485"/>
    <lineage>
        <taxon>Eukaryota</taxon>
        <taxon>Haptista</taxon>
        <taxon>Haptophyta</taxon>
        <taxon>Prymnesiophyceae</taxon>
        <taxon>Prymnesiales</taxon>
        <taxon>Prymnesiaceae</taxon>
        <taxon>Prymnesium</taxon>
    </lineage>
</organism>
<accession>A0AB34JST8</accession>
<protein>
    <submittedName>
        <fullName evidence="1">Uncharacterized protein</fullName>
    </submittedName>
</protein>
<reference evidence="1 2" key="1">
    <citation type="journal article" date="2024" name="Science">
        <title>Giant polyketide synthase enzymes in the biosynthesis of giant marine polyether toxins.</title>
        <authorList>
            <person name="Fallon T.R."/>
            <person name="Shende V.V."/>
            <person name="Wierzbicki I.H."/>
            <person name="Pendleton A.L."/>
            <person name="Watervoot N.F."/>
            <person name="Auber R.P."/>
            <person name="Gonzalez D.J."/>
            <person name="Wisecaver J.H."/>
            <person name="Moore B.S."/>
        </authorList>
    </citation>
    <scope>NUCLEOTIDE SEQUENCE [LARGE SCALE GENOMIC DNA]</scope>
    <source>
        <strain evidence="1 2">12B1</strain>
    </source>
</reference>
<name>A0AB34JST8_PRYPA</name>
<evidence type="ECO:0000313" key="2">
    <source>
        <dbReference type="Proteomes" id="UP001515480"/>
    </source>
</evidence>
<gene>
    <name evidence="1" type="ORF">AB1Y20_018844</name>
</gene>
<sequence>MILRRRADTPSEQEAHAIASATAARTVLARRSTRVEAHALDSYDSPAAIAYTLHSVRAVAPSDTRPASDMMSTAMIIDTGASLHLENYKGEDGYKGRHVQYVLGDAPGYEVIQLERPNVAMRSDFRKALWSPSVAFKESGIESYFNARPHLKLPDGRRIPVLEDKALYACLRAWLDPPTRPWASYLDQPT</sequence>
<dbReference type="AlphaFoldDB" id="A0AB34JST8"/>
<dbReference type="Proteomes" id="UP001515480">
    <property type="component" value="Unassembled WGS sequence"/>
</dbReference>